<sequence>MPGKSRRLARLFSIGSGNLFCIPIDHGMQVGVIDGIEDPERLIATLADGGVGSVIVNPGMLRKHYKLLERIPSVILRMDQTTMWRTGGPFGYDGTHTRRVSDVREAVELGADAVITYLFTCARDPLEETRCFEINREIGAQCRELGMPHVIEAMASNGGFARADDPDVVSMNCRIAGEFGADIIKTDWCGAEGVGRIAGQSLAPVCIAGGARSGSVDDLARTARAAIEHGARGVFFGRNVFQREDVAGTLAELRKALE</sequence>
<dbReference type="OrthoDB" id="5915071at2"/>
<reference evidence="1 2" key="1">
    <citation type="journal article" date="2018" name="Int. J. Syst. Evol. Microbiol.">
        <title>Pseudooceanicola lipolyticus sp. nov., a marine alphaproteobacterium, reclassification of Oceanicola flagellatus as Pseudooceanicola flagellatus comb. nov. and emended description of the genus Pseudooceanicola.</title>
        <authorList>
            <person name="Huang M.-M."/>
            <person name="Guo L.-L."/>
            <person name="Wu Y.-H."/>
            <person name="Lai Q.-L."/>
            <person name="Shao Z.-Z."/>
            <person name="Wang C.-S."/>
            <person name="Wu M."/>
            <person name="Xu X.-W."/>
        </authorList>
    </citation>
    <scope>NUCLEOTIDE SEQUENCE [LARGE SCALE GENOMIC DNA]</scope>
    <source>
        <strain evidence="1 2">157</strain>
    </source>
</reference>
<dbReference type="SMART" id="SM01133">
    <property type="entry name" value="DeoC"/>
    <property type="match status" value="1"/>
</dbReference>
<dbReference type="InterPro" id="IPR050456">
    <property type="entry name" value="DeoC/FbaB_aldolase"/>
</dbReference>
<dbReference type="InterPro" id="IPR041720">
    <property type="entry name" value="FbaB-like"/>
</dbReference>
<name>A0A2M8J5Y4_9RHOB</name>
<evidence type="ECO:0000313" key="2">
    <source>
        <dbReference type="Proteomes" id="UP000231553"/>
    </source>
</evidence>
<dbReference type="SUPFAM" id="SSF51569">
    <property type="entry name" value="Aldolase"/>
    <property type="match status" value="1"/>
</dbReference>
<dbReference type="Gene3D" id="3.20.20.70">
    <property type="entry name" value="Aldolase class I"/>
    <property type="match status" value="1"/>
</dbReference>
<dbReference type="PANTHER" id="PTHR47916:SF1">
    <property type="entry name" value="3-HYDROXY-5-PHOSPHONOOXYPENTANE-2,4-DIONE THIOLASE"/>
    <property type="match status" value="1"/>
</dbReference>
<comment type="caution">
    <text evidence="1">The sequence shown here is derived from an EMBL/GenBank/DDBJ whole genome shotgun (WGS) entry which is preliminary data.</text>
</comment>
<keyword evidence="2" id="KW-1185">Reference proteome</keyword>
<dbReference type="GO" id="GO:0004332">
    <property type="term" value="F:fructose-bisphosphate aldolase activity"/>
    <property type="evidence" value="ECO:0007669"/>
    <property type="project" value="InterPro"/>
</dbReference>
<dbReference type="Pfam" id="PF01791">
    <property type="entry name" value="DeoC"/>
    <property type="match status" value="1"/>
</dbReference>
<dbReference type="AlphaFoldDB" id="A0A2M8J5Y4"/>
<organism evidence="1 2">
    <name type="scientific">Pseudooceanicola lipolyticus</name>
    <dbReference type="NCBI Taxonomy" id="2029104"/>
    <lineage>
        <taxon>Bacteria</taxon>
        <taxon>Pseudomonadati</taxon>
        <taxon>Pseudomonadota</taxon>
        <taxon>Alphaproteobacteria</taxon>
        <taxon>Rhodobacterales</taxon>
        <taxon>Paracoccaceae</taxon>
        <taxon>Pseudooceanicola</taxon>
    </lineage>
</organism>
<dbReference type="EMBL" id="PGTB01000004">
    <property type="protein sequence ID" value="PJE38155.1"/>
    <property type="molecule type" value="Genomic_DNA"/>
</dbReference>
<protein>
    <submittedName>
        <fullName evidence="1">Fructose-bisphosphate aldolase</fullName>
    </submittedName>
</protein>
<dbReference type="Proteomes" id="UP000231553">
    <property type="component" value="Unassembled WGS sequence"/>
</dbReference>
<dbReference type="PANTHER" id="PTHR47916">
    <property type="entry name" value="FRUCTOSE-BISPHOSPHATE ALDOLASE CLASS 1"/>
    <property type="match status" value="1"/>
</dbReference>
<proteinExistence type="predicted"/>
<dbReference type="PIRSF" id="PIRSF038992">
    <property type="entry name" value="Aldolase_Ia"/>
    <property type="match status" value="1"/>
</dbReference>
<dbReference type="RefSeq" id="WP_100161148.1">
    <property type="nucleotide sequence ID" value="NZ_PGTB01000004.1"/>
</dbReference>
<gene>
    <name evidence="1" type="ORF">CVM52_03160</name>
</gene>
<dbReference type="InterPro" id="IPR002915">
    <property type="entry name" value="DeoC/FbaB/LacD_aldolase"/>
</dbReference>
<accession>A0A2M8J5Y4</accession>
<dbReference type="InterPro" id="IPR013785">
    <property type="entry name" value="Aldolase_TIM"/>
</dbReference>
<evidence type="ECO:0000313" key="1">
    <source>
        <dbReference type="EMBL" id="PJE38155.1"/>
    </source>
</evidence>